<feature type="compositionally biased region" description="Basic residues" evidence="5">
    <location>
        <begin position="164"/>
        <end position="173"/>
    </location>
</feature>
<dbReference type="SMART" id="SM00547">
    <property type="entry name" value="ZnF_RBZ"/>
    <property type="match status" value="1"/>
</dbReference>
<protein>
    <recommendedName>
        <fullName evidence="10">RanBP2-type domain-containing protein</fullName>
    </recommendedName>
</protein>
<dbReference type="PROSITE" id="PS50199">
    <property type="entry name" value="ZF_RANBP2_2"/>
    <property type="match status" value="1"/>
</dbReference>
<evidence type="ECO:0000256" key="2">
    <source>
        <dbReference type="ARBA" id="ARBA00022771"/>
    </source>
</evidence>
<dbReference type="GO" id="GO:0008270">
    <property type="term" value="F:zinc ion binding"/>
    <property type="evidence" value="ECO:0007669"/>
    <property type="project" value="UniProtKB-KW"/>
</dbReference>
<feature type="domain" description="RanBP2-type" evidence="6">
    <location>
        <begin position="398"/>
        <end position="430"/>
    </location>
</feature>
<dbReference type="PROSITE" id="PS01358">
    <property type="entry name" value="ZF_RANBP2_1"/>
    <property type="match status" value="1"/>
</dbReference>
<proteinExistence type="predicted"/>
<feature type="compositionally biased region" description="Basic and acidic residues" evidence="5">
    <location>
        <begin position="274"/>
        <end position="283"/>
    </location>
</feature>
<feature type="compositionally biased region" description="Acidic residues" evidence="5">
    <location>
        <begin position="261"/>
        <end position="273"/>
    </location>
</feature>
<feature type="compositionally biased region" description="Basic and acidic residues" evidence="5">
    <location>
        <begin position="231"/>
        <end position="244"/>
    </location>
</feature>
<dbReference type="InterPro" id="IPR053000">
    <property type="entry name" value="WSS1-like_metalloprotease"/>
</dbReference>
<feature type="region of interest" description="Disordered" evidence="5">
    <location>
        <begin position="157"/>
        <end position="292"/>
    </location>
</feature>
<evidence type="ECO:0008006" key="10">
    <source>
        <dbReference type="Google" id="ProtNLM"/>
    </source>
</evidence>
<feature type="region of interest" description="Disordered" evidence="5">
    <location>
        <begin position="347"/>
        <end position="401"/>
    </location>
</feature>
<dbReference type="PROSITE" id="PS51397">
    <property type="entry name" value="WLM"/>
    <property type="match status" value="1"/>
</dbReference>
<name>A0A4Y9YZR6_9AGAM</name>
<dbReference type="Gene3D" id="4.10.1060.10">
    <property type="entry name" value="Zinc finger, RanBP2-type"/>
    <property type="match status" value="1"/>
</dbReference>
<dbReference type="STRING" id="205917.A0A4Y9YZR6"/>
<sequence>MVHYRINESEPNPNPHINFITALPMPDPAAQEQARQLLRALAAQVKPVMKAHGFVVNSLEEYEYNPVFAGRNWNQGEVVDVFPAFTDVMTQLAHIKHPNHSPAFYTFWRQLNGEMRALQAKGYYGDGYWSSGTRLVDSARVAGDGVATGALPEFMCGGAQTKAKPTRRRRRRQPAVGPSRSGAQSAKRRKAGSRVTADVFKGDGRALNADIEGEDEKKAGTGFRKQATSKRAREERALATERRLRALQGKAPSPEPKVEDASDDESDGDEEVKETDLDRRKTMLDSVGQSDFDGLKSGTLADFWGDFILPESSKTVATSARPKKTNNADSSLPPMAARQVKLEEMRTAMTSSPGITADPDIPSSSRSGADNTRLSSGAQQTRTQGTPITRQVGNLRQRQDSNPKWSCLVCTLENEAEHLACSACATPRGESAWTGS</sequence>
<comment type="caution">
    <text evidence="8">The sequence shown here is derived from an EMBL/GenBank/DDBJ whole genome shotgun (WGS) entry which is preliminary data.</text>
</comment>
<keyword evidence="2 4" id="KW-0863">Zinc-finger</keyword>
<keyword evidence="3" id="KW-0862">Zinc</keyword>
<evidence type="ECO:0000313" key="8">
    <source>
        <dbReference type="EMBL" id="TFY67752.1"/>
    </source>
</evidence>
<dbReference type="GO" id="GO:0005634">
    <property type="term" value="C:nucleus"/>
    <property type="evidence" value="ECO:0007669"/>
    <property type="project" value="TreeGrafter"/>
</dbReference>
<dbReference type="Pfam" id="PF08325">
    <property type="entry name" value="WLM"/>
    <property type="match status" value="1"/>
</dbReference>
<reference evidence="8 9" key="1">
    <citation type="submission" date="2019-02" db="EMBL/GenBank/DDBJ databases">
        <title>Genome sequencing of the rare red list fungi Dentipellis fragilis.</title>
        <authorList>
            <person name="Buettner E."/>
            <person name="Kellner H."/>
        </authorList>
    </citation>
    <scope>NUCLEOTIDE SEQUENCE [LARGE SCALE GENOMIC DNA]</scope>
    <source>
        <strain evidence="8 9">DSM 105465</strain>
    </source>
</reference>
<dbReference type="InterPro" id="IPR013536">
    <property type="entry name" value="WLM_dom"/>
</dbReference>
<keyword evidence="9" id="KW-1185">Reference proteome</keyword>
<accession>A0A4Y9YZR6</accession>
<organism evidence="8 9">
    <name type="scientific">Dentipellis fragilis</name>
    <dbReference type="NCBI Taxonomy" id="205917"/>
    <lineage>
        <taxon>Eukaryota</taxon>
        <taxon>Fungi</taxon>
        <taxon>Dikarya</taxon>
        <taxon>Basidiomycota</taxon>
        <taxon>Agaricomycotina</taxon>
        <taxon>Agaricomycetes</taxon>
        <taxon>Russulales</taxon>
        <taxon>Hericiaceae</taxon>
        <taxon>Dentipellis</taxon>
    </lineage>
</organism>
<keyword evidence="1" id="KW-0479">Metal-binding</keyword>
<feature type="domain" description="WLM" evidence="7">
    <location>
        <begin position="8"/>
        <end position="245"/>
    </location>
</feature>
<dbReference type="AlphaFoldDB" id="A0A4Y9YZR6"/>
<evidence type="ECO:0000256" key="4">
    <source>
        <dbReference type="PROSITE-ProRule" id="PRU00322"/>
    </source>
</evidence>
<dbReference type="GO" id="GO:0008237">
    <property type="term" value="F:metallopeptidase activity"/>
    <property type="evidence" value="ECO:0007669"/>
    <property type="project" value="TreeGrafter"/>
</dbReference>
<feature type="region of interest" description="Disordered" evidence="5">
    <location>
        <begin position="314"/>
        <end position="335"/>
    </location>
</feature>
<feature type="compositionally biased region" description="Polar residues" evidence="5">
    <location>
        <begin position="362"/>
        <end position="401"/>
    </location>
</feature>
<dbReference type="OrthoDB" id="447842at2759"/>
<evidence type="ECO:0000256" key="1">
    <source>
        <dbReference type="ARBA" id="ARBA00022723"/>
    </source>
</evidence>
<dbReference type="PANTHER" id="PTHR46622:SF1">
    <property type="entry name" value="DNA-DEPENDENT METALLOPROTEASE WSS1"/>
    <property type="match status" value="1"/>
</dbReference>
<dbReference type="InterPro" id="IPR001876">
    <property type="entry name" value="Znf_RanBP2"/>
</dbReference>
<dbReference type="EMBL" id="SEOQ01000182">
    <property type="protein sequence ID" value="TFY67752.1"/>
    <property type="molecule type" value="Genomic_DNA"/>
</dbReference>
<dbReference type="Proteomes" id="UP000298327">
    <property type="component" value="Unassembled WGS sequence"/>
</dbReference>
<evidence type="ECO:0000313" key="9">
    <source>
        <dbReference type="Proteomes" id="UP000298327"/>
    </source>
</evidence>
<dbReference type="SUPFAM" id="SSF90209">
    <property type="entry name" value="Ran binding protein zinc finger-like"/>
    <property type="match status" value="1"/>
</dbReference>
<evidence type="ECO:0000256" key="5">
    <source>
        <dbReference type="SAM" id="MobiDB-lite"/>
    </source>
</evidence>
<dbReference type="GO" id="GO:0006281">
    <property type="term" value="P:DNA repair"/>
    <property type="evidence" value="ECO:0007669"/>
    <property type="project" value="TreeGrafter"/>
</dbReference>
<dbReference type="InterPro" id="IPR036443">
    <property type="entry name" value="Znf_RanBP2_sf"/>
</dbReference>
<evidence type="ECO:0000259" key="7">
    <source>
        <dbReference type="PROSITE" id="PS51397"/>
    </source>
</evidence>
<evidence type="ECO:0000256" key="3">
    <source>
        <dbReference type="ARBA" id="ARBA00022833"/>
    </source>
</evidence>
<gene>
    <name evidence="8" type="ORF">EVG20_g3832</name>
</gene>
<dbReference type="PANTHER" id="PTHR46622">
    <property type="entry name" value="DNA-DEPENDENT METALLOPROTEASE WSS1"/>
    <property type="match status" value="1"/>
</dbReference>
<evidence type="ECO:0000259" key="6">
    <source>
        <dbReference type="PROSITE" id="PS50199"/>
    </source>
</evidence>